<evidence type="ECO:0000313" key="2">
    <source>
        <dbReference type="EMBL" id="MFB5268500.1"/>
    </source>
</evidence>
<gene>
    <name evidence="2" type="ORF">ACE41H_17190</name>
</gene>
<name>A0ABV5AWB9_9BACL</name>
<dbReference type="Pfam" id="PF04230">
    <property type="entry name" value="PS_pyruv_trans"/>
    <property type="match status" value="1"/>
</dbReference>
<keyword evidence="3" id="KW-1185">Reference proteome</keyword>
<dbReference type="GO" id="GO:0016740">
    <property type="term" value="F:transferase activity"/>
    <property type="evidence" value="ECO:0007669"/>
    <property type="project" value="UniProtKB-KW"/>
</dbReference>
<accession>A0ABV5AWB9</accession>
<dbReference type="RefSeq" id="WP_375356711.1">
    <property type="nucleotide sequence ID" value="NZ_JBHHMI010000016.1"/>
</dbReference>
<dbReference type="Proteomes" id="UP001580346">
    <property type="component" value="Unassembled WGS sequence"/>
</dbReference>
<organism evidence="2 3">
    <name type="scientific">Paenibacillus enshidis</name>
    <dbReference type="NCBI Taxonomy" id="1458439"/>
    <lineage>
        <taxon>Bacteria</taxon>
        <taxon>Bacillati</taxon>
        <taxon>Bacillota</taxon>
        <taxon>Bacilli</taxon>
        <taxon>Bacillales</taxon>
        <taxon>Paenibacillaceae</taxon>
        <taxon>Paenibacillus</taxon>
    </lineage>
</organism>
<protein>
    <submittedName>
        <fullName evidence="2">Polysaccharide pyruvyl transferase family protein</fullName>
    </submittedName>
</protein>
<dbReference type="InterPro" id="IPR007345">
    <property type="entry name" value="Polysacch_pyruvyl_Trfase"/>
</dbReference>
<evidence type="ECO:0000313" key="3">
    <source>
        <dbReference type="Proteomes" id="UP001580346"/>
    </source>
</evidence>
<reference evidence="2 3" key="1">
    <citation type="submission" date="2024-09" db="EMBL/GenBank/DDBJ databases">
        <title>Paenibacillus zeirhizospherea sp. nov., isolated from surface of the maize (Zea mays) roots in a horticulture field, Hungary.</title>
        <authorList>
            <person name="Marton D."/>
            <person name="Farkas M."/>
            <person name="Bedics A."/>
            <person name="Toth E."/>
            <person name="Tancsics A."/>
            <person name="Boka K."/>
            <person name="Maroti G."/>
            <person name="Kriszt B."/>
            <person name="Cserhati M."/>
        </authorList>
    </citation>
    <scope>NUCLEOTIDE SEQUENCE [LARGE SCALE GENOMIC DNA]</scope>
    <source>
        <strain evidence="2 3">KCTC 33519</strain>
    </source>
</reference>
<dbReference type="EMBL" id="JBHHMI010000016">
    <property type="protein sequence ID" value="MFB5268500.1"/>
    <property type="molecule type" value="Genomic_DNA"/>
</dbReference>
<feature type="domain" description="Polysaccharide pyruvyl transferase" evidence="1">
    <location>
        <begin position="37"/>
        <end position="293"/>
    </location>
</feature>
<proteinExistence type="predicted"/>
<sequence>MANLHPMDELKEKLKAILEVVPQGSEIMYVDYPVYNNGGDVLIMKGTEKFFRDYNIKVRARYSAMDFPAKLNIPDNWIIVCHGGGNFGDLYANHQNLREKVVRDFPSHRIVVMPQTIHFESERKADMAAALFNNHPDLHIFVRDTRSYDFATAKFHKCGVRMCPDMAHQLWPLQPTAMPVNDVLYFLRTDIETVAGQQQFDREADDSNRLDWDTMFTPLEVRGIVYFQKFYRLDKKLGGPLPTRTFWYKYTDYLMNKAIGLFSSYKEVRTSRLHGHILSCLLDMPNVVIDNSYGKNSQYYETWTAGISKASLHGASGSKLEQPS</sequence>
<keyword evidence="2" id="KW-0808">Transferase</keyword>
<evidence type="ECO:0000259" key="1">
    <source>
        <dbReference type="Pfam" id="PF04230"/>
    </source>
</evidence>
<comment type="caution">
    <text evidence="2">The sequence shown here is derived from an EMBL/GenBank/DDBJ whole genome shotgun (WGS) entry which is preliminary data.</text>
</comment>